<dbReference type="AlphaFoldDB" id="A0A3R7LXX1"/>
<feature type="compositionally biased region" description="Low complexity" evidence="1">
    <location>
        <begin position="331"/>
        <end position="344"/>
    </location>
</feature>
<evidence type="ECO:0000256" key="2">
    <source>
        <dbReference type="SAM" id="Phobius"/>
    </source>
</evidence>
<keyword evidence="2" id="KW-0472">Membrane</keyword>
<accession>A0A3R7LXX1</accession>
<dbReference type="Proteomes" id="UP000283509">
    <property type="component" value="Unassembled WGS sequence"/>
</dbReference>
<keyword evidence="2" id="KW-1133">Transmembrane helix</keyword>
<sequence>MKRCPSPPISPSPPFHPPSFSSPHPLPFLLLPSLSFSLFSDPPASSPSRSPSPFSSSLPLLCPPPFLSHSPSPFSSFFPLLYSSSPSLPFLLLFFLSFLFFVPLPSPYHSSFSPSFPPLLSSFSIIPFPFLPFRPPFSLFLLSLPLLFIFLPSLPSFLFLLPPSPFLVFPYYLYSPFSLPACLFSFLRLSLPFSLSPQLLAPSFSTSPHFTITNPSLLSILPSFPPYPLFLQHLPFYLLPSFPPFPTPVSPLSSFPPILYRSSSSYPYLPQSSSISFPSSFYPKHPYPSIPENPIFFPTYLFLFSGRQSVPYTSAPTYPLHPSPPLPIPSTPTSLPTLATPSPLDSHTTTSHHRPPNPNFPSRITTSHFLPPILLPRPHLSPPPEGEARQVVSVSASPPPVIAPSIARMCHSAARPPYVLPPVRRYFTVLL</sequence>
<feature type="transmembrane region" description="Helical" evidence="2">
    <location>
        <begin position="139"/>
        <end position="161"/>
    </location>
</feature>
<evidence type="ECO:0000313" key="3">
    <source>
        <dbReference type="EMBL" id="ROT62145.1"/>
    </source>
</evidence>
<gene>
    <name evidence="3" type="ORF">C7M84_020024</name>
</gene>
<evidence type="ECO:0000256" key="1">
    <source>
        <dbReference type="SAM" id="MobiDB-lite"/>
    </source>
</evidence>
<keyword evidence="4" id="KW-1185">Reference proteome</keyword>
<name>A0A3R7LXX1_PENVA</name>
<keyword evidence="2" id="KW-0812">Transmembrane</keyword>
<feature type="transmembrane region" description="Helical" evidence="2">
    <location>
        <begin position="81"/>
        <end position="104"/>
    </location>
</feature>
<reference evidence="3 4" key="2">
    <citation type="submission" date="2019-01" db="EMBL/GenBank/DDBJ databases">
        <title>The decoding of complex shrimp genome reveals the adaptation for benthos swimmer, frequently molting mechanism and breeding impact on genome.</title>
        <authorList>
            <person name="Sun Y."/>
            <person name="Gao Y."/>
            <person name="Yu Y."/>
        </authorList>
    </citation>
    <scope>NUCLEOTIDE SEQUENCE [LARGE SCALE GENOMIC DNA]</scope>
    <source>
        <tissue evidence="3">Muscle</tissue>
    </source>
</reference>
<protein>
    <submittedName>
        <fullName evidence="3">Uncharacterized protein</fullName>
    </submittedName>
</protein>
<organism evidence="3 4">
    <name type="scientific">Penaeus vannamei</name>
    <name type="common">Whiteleg shrimp</name>
    <name type="synonym">Litopenaeus vannamei</name>
    <dbReference type="NCBI Taxonomy" id="6689"/>
    <lineage>
        <taxon>Eukaryota</taxon>
        <taxon>Metazoa</taxon>
        <taxon>Ecdysozoa</taxon>
        <taxon>Arthropoda</taxon>
        <taxon>Crustacea</taxon>
        <taxon>Multicrustacea</taxon>
        <taxon>Malacostraca</taxon>
        <taxon>Eumalacostraca</taxon>
        <taxon>Eucarida</taxon>
        <taxon>Decapoda</taxon>
        <taxon>Dendrobranchiata</taxon>
        <taxon>Penaeoidea</taxon>
        <taxon>Penaeidae</taxon>
        <taxon>Penaeus</taxon>
    </lineage>
</organism>
<reference evidence="3 4" key="1">
    <citation type="submission" date="2018-04" db="EMBL/GenBank/DDBJ databases">
        <authorList>
            <person name="Zhang X."/>
            <person name="Yuan J."/>
            <person name="Li F."/>
            <person name="Xiang J."/>
        </authorList>
    </citation>
    <scope>NUCLEOTIDE SEQUENCE [LARGE SCALE GENOMIC DNA]</scope>
    <source>
        <tissue evidence="3">Muscle</tissue>
    </source>
</reference>
<feature type="transmembrane region" description="Helical" evidence="2">
    <location>
        <begin position="173"/>
        <end position="195"/>
    </location>
</feature>
<feature type="region of interest" description="Disordered" evidence="1">
    <location>
        <begin position="323"/>
        <end position="359"/>
    </location>
</feature>
<evidence type="ECO:0000313" key="4">
    <source>
        <dbReference type="Proteomes" id="UP000283509"/>
    </source>
</evidence>
<proteinExistence type="predicted"/>
<dbReference type="EMBL" id="QCYY01003810">
    <property type="protein sequence ID" value="ROT62145.1"/>
    <property type="molecule type" value="Genomic_DNA"/>
</dbReference>
<comment type="caution">
    <text evidence="3">The sequence shown here is derived from an EMBL/GenBank/DDBJ whole genome shotgun (WGS) entry which is preliminary data.</text>
</comment>
<dbReference type="STRING" id="6689.A0A3R7LXX1"/>